<keyword evidence="5" id="KW-1185">Reference proteome</keyword>
<dbReference type="GO" id="GO:0016407">
    <property type="term" value="F:acetyltransferase activity"/>
    <property type="evidence" value="ECO:0007669"/>
    <property type="project" value="InterPro"/>
</dbReference>
<dbReference type="InterPro" id="IPR011004">
    <property type="entry name" value="Trimer_LpxA-like_sf"/>
</dbReference>
<dbReference type="HOGENOM" id="CLU_051638_3_0_1"/>
<comment type="similarity">
    <text evidence="1">Belongs to the transferase hexapeptide repeat family.</text>
</comment>
<protein>
    <submittedName>
        <fullName evidence="4">Trimeric LpxA-like enzyme</fullName>
    </submittedName>
</protein>
<dbReference type="STRING" id="1116229.S3DSB0"/>
<dbReference type="Pfam" id="PF14602">
    <property type="entry name" value="Hexapep_2"/>
    <property type="match status" value="1"/>
</dbReference>
<proteinExistence type="inferred from homology"/>
<dbReference type="PANTHER" id="PTHR23416:SF54">
    <property type="entry name" value="ACETYLTRANSFERASE, CYSE_LACA_LPXA_NODL FAMILY (AFU_ORTHOLOGUE AFUA_2G08430)-RELATED"/>
    <property type="match status" value="1"/>
</dbReference>
<organism evidence="4 5">
    <name type="scientific">Glarea lozoyensis (strain ATCC 20868 / MF5171)</name>
    <dbReference type="NCBI Taxonomy" id="1116229"/>
    <lineage>
        <taxon>Eukaryota</taxon>
        <taxon>Fungi</taxon>
        <taxon>Dikarya</taxon>
        <taxon>Ascomycota</taxon>
        <taxon>Pezizomycotina</taxon>
        <taxon>Leotiomycetes</taxon>
        <taxon>Helotiales</taxon>
        <taxon>Helotiaceae</taxon>
        <taxon>Glarea</taxon>
    </lineage>
</organism>
<sequence>MASTTLNHELIAYLKAHSKIPIPLSPEYSKMISGMDFSISHDPAMQKYRLAVRAKLQDFNTQVITEESTLTGLKERNMEIASSILGAVGEKCNIEPPFYCSWGCNIILGDGVYMNRNVSIFDNASVTIGERTLIGPNVTICTDTHETDTRKRVEGSSFAKPVRIGKECWIGMGACILAGVTIGDGVVVAAGGVVVKDIGSFVLVAKVPAEVVRTLDGRDRS</sequence>
<dbReference type="KEGG" id="glz:GLAREA_10531"/>
<evidence type="ECO:0000256" key="2">
    <source>
        <dbReference type="ARBA" id="ARBA00022679"/>
    </source>
</evidence>
<evidence type="ECO:0000256" key="1">
    <source>
        <dbReference type="ARBA" id="ARBA00007274"/>
    </source>
</evidence>
<dbReference type="InterPro" id="IPR001451">
    <property type="entry name" value="Hexapep"/>
</dbReference>
<gene>
    <name evidence="4" type="ORF">GLAREA_10531</name>
</gene>
<dbReference type="OrthoDB" id="25818at2759"/>
<dbReference type="PANTHER" id="PTHR23416">
    <property type="entry name" value="SIALIC ACID SYNTHASE-RELATED"/>
    <property type="match status" value="1"/>
</dbReference>
<evidence type="ECO:0000313" key="5">
    <source>
        <dbReference type="Proteomes" id="UP000016922"/>
    </source>
</evidence>
<dbReference type="Pfam" id="PF12464">
    <property type="entry name" value="Mac"/>
    <property type="match status" value="1"/>
</dbReference>
<dbReference type="Proteomes" id="UP000016922">
    <property type="component" value="Unassembled WGS sequence"/>
</dbReference>
<dbReference type="InterPro" id="IPR051159">
    <property type="entry name" value="Hexapeptide_acetyltransf"/>
</dbReference>
<dbReference type="SUPFAM" id="SSF51161">
    <property type="entry name" value="Trimeric LpxA-like enzymes"/>
    <property type="match status" value="1"/>
</dbReference>
<keyword evidence="2" id="KW-0808">Transferase</keyword>
<dbReference type="eggNOG" id="KOG4750">
    <property type="taxonomic scope" value="Eukaryota"/>
</dbReference>
<dbReference type="Gene3D" id="2.160.10.10">
    <property type="entry name" value="Hexapeptide repeat proteins"/>
    <property type="match status" value="1"/>
</dbReference>
<feature type="domain" description="Maltose/galactoside acetyltransferase" evidence="3">
    <location>
        <begin position="30"/>
        <end position="89"/>
    </location>
</feature>
<dbReference type="RefSeq" id="XP_008077823.1">
    <property type="nucleotide sequence ID" value="XM_008079632.1"/>
</dbReference>
<dbReference type="OMA" id="KTYDHGK"/>
<accession>S3DSB0</accession>
<dbReference type="InterPro" id="IPR024688">
    <property type="entry name" value="Mac_dom"/>
</dbReference>
<dbReference type="EMBL" id="KE145355">
    <property type="protein sequence ID" value="EPE34836.1"/>
    <property type="molecule type" value="Genomic_DNA"/>
</dbReference>
<reference evidence="4 5" key="1">
    <citation type="journal article" date="2013" name="BMC Genomics">
        <title>Genomics-driven discovery of the pneumocandin biosynthetic gene cluster in the fungus Glarea lozoyensis.</title>
        <authorList>
            <person name="Chen L."/>
            <person name="Yue Q."/>
            <person name="Zhang X."/>
            <person name="Xiang M."/>
            <person name="Wang C."/>
            <person name="Li S."/>
            <person name="Che Y."/>
            <person name="Ortiz-Lopez F.J."/>
            <person name="Bills G.F."/>
            <person name="Liu X."/>
            <person name="An Z."/>
        </authorList>
    </citation>
    <scope>NUCLEOTIDE SEQUENCE [LARGE SCALE GENOMIC DNA]</scope>
    <source>
        <strain evidence="5">ATCC 20868 / MF5171</strain>
    </source>
</reference>
<evidence type="ECO:0000313" key="4">
    <source>
        <dbReference type="EMBL" id="EPE34836.1"/>
    </source>
</evidence>
<name>S3DSB0_GLAL2</name>
<dbReference type="GeneID" id="19469577"/>
<dbReference type="AlphaFoldDB" id="S3DSB0"/>
<dbReference type="GO" id="GO:0008374">
    <property type="term" value="F:O-acyltransferase activity"/>
    <property type="evidence" value="ECO:0007669"/>
    <property type="project" value="TreeGrafter"/>
</dbReference>
<evidence type="ECO:0000259" key="3">
    <source>
        <dbReference type="Pfam" id="PF12464"/>
    </source>
</evidence>